<dbReference type="PANTHER" id="PTHR43434:SF1">
    <property type="entry name" value="PHOSPHOGLYCOLATE PHOSPHATASE"/>
    <property type="match status" value="1"/>
</dbReference>
<dbReference type="Gene3D" id="3.40.50.1000">
    <property type="entry name" value="HAD superfamily/HAD-like"/>
    <property type="match status" value="1"/>
</dbReference>
<dbReference type="NCBIfam" id="TIGR01549">
    <property type="entry name" value="HAD-SF-IA-v1"/>
    <property type="match status" value="1"/>
</dbReference>
<dbReference type="SFLD" id="SFLDS00003">
    <property type="entry name" value="Haloacid_Dehalogenase"/>
    <property type="match status" value="1"/>
</dbReference>
<organism evidence="5 6">
    <name type="scientific">Piscinibacter aquaticus</name>
    <dbReference type="NCBI Taxonomy" id="392597"/>
    <lineage>
        <taxon>Bacteria</taxon>
        <taxon>Pseudomonadati</taxon>
        <taxon>Pseudomonadota</taxon>
        <taxon>Betaproteobacteria</taxon>
        <taxon>Burkholderiales</taxon>
        <taxon>Sphaerotilaceae</taxon>
        <taxon>Piscinibacter</taxon>
    </lineage>
</organism>
<evidence type="ECO:0000313" key="5">
    <source>
        <dbReference type="EMBL" id="TXC65801.1"/>
    </source>
</evidence>
<evidence type="ECO:0000256" key="3">
    <source>
        <dbReference type="ARBA" id="ARBA00006171"/>
    </source>
</evidence>
<dbReference type="PANTHER" id="PTHR43434">
    <property type="entry name" value="PHOSPHOGLYCOLATE PHOSPHATASE"/>
    <property type="match status" value="1"/>
</dbReference>
<gene>
    <name evidence="5" type="ORF">FSC37_06425</name>
</gene>
<dbReference type="EC" id="3.1.3.18" evidence="4"/>
<dbReference type="PRINTS" id="PR00413">
    <property type="entry name" value="HADHALOGNASE"/>
</dbReference>
<dbReference type="GO" id="GO:0005829">
    <property type="term" value="C:cytosol"/>
    <property type="evidence" value="ECO:0007669"/>
    <property type="project" value="TreeGrafter"/>
</dbReference>
<evidence type="ECO:0000313" key="6">
    <source>
        <dbReference type="Proteomes" id="UP000321832"/>
    </source>
</evidence>
<protein>
    <recommendedName>
        <fullName evidence="4">phosphoglycolate phosphatase</fullName>
        <ecNumber evidence="4">3.1.3.18</ecNumber>
    </recommendedName>
</protein>
<reference evidence="5 6" key="1">
    <citation type="submission" date="2019-08" db="EMBL/GenBank/DDBJ databases">
        <authorList>
            <person name="Khan S.A."/>
            <person name="Jeon C.O."/>
            <person name="Jeong S.E."/>
        </authorList>
    </citation>
    <scope>NUCLEOTIDE SEQUENCE [LARGE SCALE GENOMIC DNA]</scope>
    <source>
        <strain evidence="6">IMCC1728</strain>
    </source>
</reference>
<dbReference type="AlphaFoldDB" id="A0A5C6U1I7"/>
<dbReference type="SUPFAM" id="SSF56784">
    <property type="entry name" value="HAD-like"/>
    <property type="match status" value="1"/>
</dbReference>
<comment type="pathway">
    <text evidence="2">Organic acid metabolism; glycolate biosynthesis; glycolate from 2-phosphoglycolate: step 1/1.</text>
</comment>
<evidence type="ECO:0000256" key="2">
    <source>
        <dbReference type="ARBA" id="ARBA00004818"/>
    </source>
</evidence>
<comment type="similarity">
    <text evidence="3">Belongs to the HAD-like hydrolase superfamily. CbbY/CbbZ/Gph/YieH family.</text>
</comment>
<dbReference type="InterPro" id="IPR023198">
    <property type="entry name" value="PGP-like_dom2"/>
</dbReference>
<accession>A0A5C6U1I7</accession>
<dbReference type="EMBL" id="VOPW01000001">
    <property type="protein sequence ID" value="TXC65801.1"/>
    <property type="molecule type" value="Genomic_DNA"/>
</dbReference>
<evidence type="ECO:0000256" key="1">
    <source>
        <dbReference type="ARBA" id="ARBA00000830"/>
    </source>
</evidence>
<dbReference type="Proteomes" id="UP000321832">
    <property type="component" value="Unassembled WGS sequence"/>
</dbReference>
<keyword evidence="6" id="KW-1185">Reference proteome</keyword>
<dbReference type="InterPro" id="IPR036412">
    <property type="entry name" value="HAD-like_sf"/>
</dbReference>
<dbReference type="InterPro" id="IPR023214">
    <property type="entry name" value="HAD_sf"/>
</dbReference>
<dbReference type="GO" id="GO:0006281">
    <property type="term" value="P:DNA repair"/>
    <property type="evidence" value="ECO:0007669"/>
    <property type="project" value="TreeGrafter"/>
</dbReference>
<keyword evidence="5" id="KW-0378">Hydrolase</keyword>
<name>A0A5C6U1I7_9BURK</name>
<comment type="caution">
    <text evidence="5">The sequence shown here is derived from an EMBL/GenBank/DDBJ whole genome shotgun (WGS) entry which is preliminary data.</text>
</comment>
<dbReference type="InterPro" id="IPR006439">
    <property type="entry name" value="HAD-SF_hydro_IA"/>
</dbReference>
<dbReference type="Pfam" id="PF00702">
    <property type="entry name" value="Hydrolase"/>
    <property type="match status" value="1"/>
</dbReference>
<dbReference type="Gene3D" id="1.10.150.240">
    <property type="entry name" value="Putative phosphatase, domain 2"/>
    <property type="match status" value="1"/>
</dbReference>
<dbReference type="GO" id="GO:0008967">
    <property type="term" value="F:phosphoglycolate phosphatase activity"/>
    <property type="evidence" value="ECO:0007669"/>
    <property type="project" value="UniProtKB-EC"/>
</dbReference>
<evidence type="ECO:0000256" key="4">
    <source>
        <dbReference type="ARBA" id="ARBA00013078"/>
    </source>
</evidence>
<proteinExistence type="inferred from homology"/>
<dbReference type="SFLD" id="SFLDG01129">
    <property type="entry name" value="C1.5:_HAD__Beta-PGM__Phosphata"/>
    <property type="match status" value="1"/>
</dbReference>
<comment type="catalytic activity">
    <reaction evidence="1">
        <text>2-phosphoglycolate + H2O = glycolate + phosphate</text>
        <dbReference type="Rhea" id="RHEA:14369"/>
        <dbReference type="ChEBI" id="CHEBI:15377"/>
        <dbReference type="ChEBI" id="CHEBI:29805"/>
        <dbReference type="ChEBI" id="CHEBI:43474"/>
        <dbReference type="ChEBI" id="CHEBI:58033"/>
        <dbReference type="EC" id="3.1.3.18"/>
    </reaction>
</comment>
<dbReference type="NCBIfam" id="TIGR01509">
    <property type="entry name" value="HAD-SF-IA-v3"/>
    <property type="match status" value="1"/>
</dbReference>
<sequence length="251" mass="26851">MTLDLRLVRAVAFDLDGTLVDSAPDIQHALNEALKNEGLQYFDLDQVRGWIGDGPDMLIARALAHQGLNDAEDELRTRLRRWFDAATLAAPLAGGTVYPGIVDLVAGLHRLLPMVAVTNKPTPLARAVLDAAGVLPFLDGVHGADAPALRKPAPAMLLAASERLGVQPRQMLMVGDSEPDMRSAQAAGCPAMLVTWGYGHEKLGGWPDSQRVASPNTCCRRCARRAPAANRFATPRRPSCPLAEGPPSRSS</sequence>
<dbReference type="InterPro" id="IPR050155">
    <property type="entry name" value="HAD-like_hydrolase_sf"/>
</dbReference>